<evidence type="ECO:0008006" key="3">
    <source>
        <dbReference type="Google" id="ProtNLM"/>
    </source>
</evidence>
<feature type="non-terminal residue" evidence="1">
    <location>
        <position position="278"/>
    </location>
</feature>
<dbReference type="EMBL" id="JAUKTV010000002">
    <property type="protein sequence ID" value="KAK0744985.1"/>
    <property type="molecule type" value="Genomic_DNA"/>
</dbReference>
<name>A0AA40ET08_9PEZI</name>
<proteinExistence type="predicted"/>
<evidence type="ECO:0000313" key="2">
    <source>
        <dbReference type="Proteomes" id="UP001172159"/>
    </source>
</evidence>
<accession>A0AA40ET08</accession>
<gene>
    <name evidence="1" type="ORF">B0T21DRAFT_279844</name>
</gene>
<dbReference type="Proteomes" id="UP001172159">
    <property type="component" value="Unassembled WGS sequence"/>
</dbReference>
<reference evidence="1" key="1">
    <citation type="submission" date="2023-06" db="EMBL/GenBank/DDBJ databases">
        <title>Genome-scale phylogeny and comparative genomics of the fungal order Sordariales.</title>
        <authorList>
            <consortium name="Lawrence Berkeley National Laboratory"/>
            <person name="Hensen N."/>
            <person name="Bonometti L."/>
            <person name="Westerberg I."/>
            <person name="Brannstrom I.O."/>
            <person name="Guillou S."/>
            <person name="Cros-Aarteil S."/>
            <person name="Calhoun S."/>
            <person name="Haridas S."/>
            <person name="Kuo A."/>
            <person name="Mondo S."/>
            <person name="Pangilinan J."/>
            <person name="Riley R."/>
            <person name="Labutti K."/>
            <person name="Andreopoulos B."/>
            <person name="Lipzen A."/>
            <person name="Chen C."/>
            <person name="Yanf M."/>
            <person name="Daum C."/>
            <person name="Ng V."/>
            <person name="Clum A."/>
            <person name="Steindorff A."/>
            <person name="Ohm R."/>
            <person name="Martin F."/>
            <person name="Silar P."/>
            <person name="Natvig D."/>
            <person name="Lalanne C."/>
            <person name="Gautier V."/>
            <person name="Ament-Velasquez S.L."/>
            <person name="Kruys A."/>
            <person name="Hutchinson M.I."/>
            <person name="Powell A.J."/>
            <person name="Barry K."/>
            <person name="Miller A.N."/>
            <person name="Grigoriev I.V."/>
            <person name="Debuchy R."/>
            <person name="Gladieux P."/>
            <person name="Thoren M.H."/>
            <person name="Johannesson H."/>
        </authorList>
    </citation>
    <scope>NUCLEOTIDE SEQUENCE</scope>
    <source>
        <strain evidence="1">CBS 540.89</strain>
    </source>
</reference>
<sequence>MVKDKAVVKIVGQAWWDFQSKTTADNDEAALATRSLQKLAYLSEIGITGNRIENVVQLKGYTWIPLADIRLHNHPNPTVLSSQLYYPQNAEGIQKKIDDSNRRGQITGVCGLVFEYAHGGQLLYTVKKYFKTRNDIRDPEYNPLTETFAVDNWGVILRFMYEIGTAIQNLPAPHRALKRSNVLLRHRPFPPKVFEKVIKDRPFLDRYQAVLADPCPPEEAHSIGMWGDGDYPRPVGDPNCDRGEDAMRFGYLARRLIREAMPGLEDDRRFPESQRHHD</sequence>
<keyword evidence="2" id="KW-1185">Reference proteome</keyword>
<organism evidence="1 2">
    <name type="scientific">Apiosordaria backusii</name>
    <dbReference type="NCBI Taxonomy" id="314023"/>
    <lineage>
        <taxon>Eukaryota</taxon>
        <taxon>Fungi</taxon>
        <taxon>Dikarya</taxon>
        <taxon>Ascomycota</taxon>
        <taxon>Pezizomycotina</taxon>
        <taxon>Sordariomycetes</taxon>
        <taxon>Sordariomycetidae</taxon>
        <taxon>Sordariales</taxon>
        <taxon>Lasiosphaeriaceae</taxon>
        <taxon>Apiosordaria</taxon>
    </lineage>
</organism>
<protein>
    <recommendedName>
        <fullName evidence="3">Protein kinase domain-containing protein</fullName>
    </recommendedName>
</protein>
<comment type="caution">
    <text evidence="1">The sequence shown here is derived from an EMBL/GenBank/DDBJ whole genome shotgun (WGS) entry which is preliminary data.</text>
</comment>
<evidence type="ECO:0000313" key="1">
    <source>
        <dbReference type="EMBL" id="KAK0744985.1"/>
    </source>
</evidence>
<dbReference type="AlphaFoldDB" id="A0AA40ET08"/>
<dbReference type="InterPro" id="IPR011009">
    <property type="entry name" value="Kinase-like_dom_sf"/>
</dbReference>
<dbReference type="SUPFAM" id="SSF56112">
    <property type="entry name" value="Protein kinase-like (PK-like)"/>
    <property type="match status" value="1"/>
</dbReference>